<keyword evidence="5" id="KW-1185">Reference proteome</keyword>
<feature type="domain" description="Caspase family p20" evidence="3">
    <location>
        <begin position="26"/>
        <end position="156"/>
    </location>
</feature>
<reference evidence="4 5" key="1">
    <citation type="submission" date="2016-06" db="EMBL/GenBank/DDBJ databases">
        <authorList>
            <person name="Kjaerup R.B."/>
            <person name="Dalgaard T.S."/>
            <person name="Juul-Madsen H.R."/>
        </authorList>
    </citation>
    <scope>NUCLEOTIDE SEQUENCE [LARGE SCALE GENOMIC DNA]</scope>
    <source>
        <strain evidence="4">3</strain>
    </source>
</reference>
<feature type="signal peptide" evidence="2">
    <location>
        <begin position="1"/>
        <end position="23"/>
    </location>
</feature>
<evidence type="ECO:0000313" key="5">
    <source>
        <dbReference type="Proteomes" id="UP000199169"/>
    </source>
</evidence>
<dbReference type="Gene3D" id="3.40.50.1460">
    <property type="match status" value="1"/>
</dbReference>
<dbReference type="PROSITE" id="PS50208">
    <property type="entry name" value="CASPASE_P20"/>
    <property type="match status" value="1"/>
</dbReference>
<dbReference type="GO" id="GO:0006508">
    <property type="term" value="P:proteolysis"/>
    <property type="evidence" value="ECO:0007669"/>
    <property type="project" value="InterPro"/>
</dbReference>
<dbReference type="SUPFAM" id="SSF52129">
    <property type="entry name" value="Caspase-like"/>
    <property type="match status" value="1"/>
</dbReference>
<dbReference type="InterPro" id="IPR011600">
    <property type="entry name" value="Pept_C14_caspase"/>
</dbReference>
<name>A0A1A8XEB6_9PROT</name>
<dbReference type="InterPro" id="IPR029030">
    <property type="entry name" value="Caspase-like_dom_sf"/>
</dbReference>
<dbReference type="STRING" id="1860102.ACCAA_10034"/>
<dbReference type="InterPro" id="IPR015917">
    <property type="entry name" value="Pept_C14A"/>
</dbReference>
<gene>
    <name evidence="4" type="ORF">ACCAA_10034</name>
</gene>
<proteinExistence type="inferred from homology"/>
<accession>A0A1A8XEB6</accession>
<dbReference type="SMART" id="SM00115">
    <property type="entry name" value="CASc"/>
    <property type="match status" value="1"/>
</dbReference>
<evidence type="ECO:0000256" key="1">
    <source>
        <dbReference type="ARBA" id="ARBA00010134"/>
    </source>
</evidence>
<dbReference type="GO" id="GO:0004197">
    <property type="term" value="F:cysteine-type endopeptidase activity"/>
    <property type="evidence" value="ECO:0007669"/>
    <property type="project" value="InterPro"/>
</dbReference>
<evidence type="ECO:0000313" key="4">
    <source>
        <dbReference type="EMBL" id="SBT03081.1"/>
    </source>
</evidence>
<organism evidence="4 5">
    <name type="scientific">Candidatus Accumulibacter aalborgensis</name>
    <dbReference type="NCBI Taxonomy" id="1860102"/>
    <lineage>
        <taxon>Bacteria</taxon>
        <taxon>Pseudomonadati</taxon>
        <taxon>Pseudomonadota</taxon>
        <taxon>Betaproteobacteria</taxon>
        <taxon>Candidatus Accumulibacter</taxon>
    </lineage>
</organism>
<feature type="chain" id="PRO_5008381378" description="Caspase family p20 domain-containing protein" evidence="2">
    <location>
        <begin position="24"/>
        <end position="532"/>
    </location>
</feature>
<protein>
    <recommendedName>
        <fullName evidence="3">Caspase family p20 domain-containing protein</fullName>
    </recommendedName>
</protein>
<dbReference type="Proteomes" id="UP000199169">
    <property type="component" value="Unassembled WGS sequence"/>
</dbReference>
<sequence>MSIRRCLLLLGTVLSLLAQGAYASTEQRLALLIGNSAYKSSPLLNPVNDVRLMEGALKEAGFTVVKAENASIREMRRLVRDFGDKLRASGGVGLFYFAGHGVQVRGGNFLVSTDSDIRNEDEVPDDSINANVILEKMQGAGNRMNLIILDACRNNPFAVKSRSASSGLATMNAPSGSLVAYSTAPGSVASDGTRNNGLYTEHLARVIRQSGLPVEEVFKQVRAAVRKESNNQQTPWENTALEGQFYFKVPAPAVAPSVTPAPATARPGVPDNVALELALWESVKNSQRSTELQAYLTRFPDGTFAAVARGRLDELTPVVPNAAKLPVAPMPEALPVAARKPPEAAPAVAKVSPAEPLAAADPTPPLLPPEGRIGTLVLTDIMTGIKKNLDVTVQESNAEKTVYSSGDVIGKDGKVLQVMVGEAVLQLVSGAMWTIPPKVGSTGEAGIKRVDVDYASAGTVSWKVLAAGEGKARIEADVAYTWQHSSRTLVKLYGKWLATYSAGQPLPESSAATMRRGAGEGSNMVSAEIKLR</sequence>
<dbReference type="PANTHER" id="PTHR22576">
    <property type="entry name" value="MUCOSA ASSOCIATED LYMPHOID TISSUE LYMPHOMA TRANSLOCATION PROTEIN 1/PARACASPASE"/>
    <property type="match status" value="1"/>
</dbReference>
<dbReference type="Pfam" id="PF00656">
    <property type="entry name" value="Peptidase_C14"/>
    <property type="match status" value="1"/>
</dbReference>
<evidence type="ECO:0000259" key="3">
    <source>
        <dbReference type="PROSITE" id="PS50208"/>
    </source>
</evidence>
<comment type="similarity">
    <text evidence="1">Belongs to the peptidase C14A family.</text>
</comment>
<keyword evidence="2" id="KW-0732">Signal</keyword>
<dbReference type="InterPro" id="IPR001309">
    <property type="entry name" value="Pept_C14_p20"/>
</dbReference>
<evidence type="ECO:0000256" key="2">
    <source>
        <dbReference type="SAM" id="SignalP"/>
    </source>
</evidence>
<dbReference type="PANTHER" id="PTHR22576:SF37">
    <property type="entry name" value="MUCOSA-ASSOCIATED LYMPHOID TISSUE LYMPHOMA TRANSLOCATION PROTEIN 1"/>
    <property type="match status" value="1"/>
</dbReference>
<dbReference type="EMBL" id="FLQX01000001">
    <property type="protein sequence ID" value="SBT03081.1"/>
    <property type="molecule type" value="Genomic_DNA"/>
</dbReference>
<dbReference type="AlphaFoldDB" id="A0A1A8XEB6"/>
<dbReference type="InterPro" id="IPR052039">
    <property type="entry name" value="Caspase-related_regulators"/>
</dbReference>